<accession>A0ABV0Q5S3</accession>
<proteinExistence type="predicted"/>
<evidence type="ECO:0000313" key="2">
    <source>
        <dbReference type="EMBL" id="MEQ2190842.1"/>
    </source>
</evidence>
<feature type="region of interest" description="Disordered" evidence="1">
    <location>
        <begin position="14"/>
        <end position="33"/>
    </location>
</feature>
<evidence type="ECO:0000313" key="3">
    <source>
        <dbReference type="Proteomes" id="UP001434883"/>
    </source>
</evidence>
<protein>
    <submittedName>
        <fullName evidence="2">Uncharacterized protein</fullName>
    </submittedName>
</protein>
<organism evidence="2 3">
    <name type="scientific">Xenoophorus captivus</name>
    <dbReference type="NCBI Taxonomy" id="1517983"/>
    <lineage>
        <taxon>Eukaryota</taxon>
        <taxon>Metazoa</taxon>
        <taxon>Chordata</taxon>
        <taxon>Craniata</taxon>
        <taxon>Vertebrata</taxon>
        <taxon>Euteleostomi</taxon>
        <taxon>Actinopterygii</taxon>
        <taxon>Neopterygii</taxon>
        <taxon>Teleostei</taxon>
        <taxon>Neoteleostei</taxon>
        <taxon>Acanthomorphata</taxon>
        <taxon>Ovalentaria</taxon>
        <taxon>Atherinomorphae</taxon>
        <taxon>Cyprinodontiformes</taxon>
        <taxon>Goodeidae</taxon>
        <taxon>Xenoophorus</taxon>
    </lineage>
</organism>
<evidence type="ECO:0000256" key="1">
    <source>
        <dbReference type="SAM" id="MobiDB-lite"/>
    </source>
</evidence>
<name>A0ABV0Q5S3_9TELE</name>
<gene>
    <name evidence="2" type="ORF">XENOCAPTIV_011945</name>
</gene>
<reference evidence="2 3" key="1">
    <citation type="submission" date="2021-06" db="EMBL/GenBank/DDBJ databases">
        <authorList>
            <person name="Palmer J.M."/>
        </authorList>
    </citation>
    <scope>NUCLEOTIDE SEQUENCE [LARGE SCALE GENOMIC DNA]</scope>
    <source>
        <strain evidence="2 3">XC_2019</strain>
        <tissue evidence="2">Muscle</tissue>
    </source>
</reference>
<sequence length="152" mass="16596">MGSAPEIIHVEKLHRGTTSSSDHPCAPSPAANTHTASCSRTSFPLRSTPPTCPSLPLGSRQMFVGRSEARGWHLCWSFNSPILSCRWDFIPMAVCVCGDSCATLHCHHVVSSKHCVNRNHQVVDLLCQKCINVENVLNSSVTEAPNSSMVHY</sequence>
<dbReference type="EMBL" id="JAHRIN010000251">
    <property type="protein sequence ID" value="MEQ2190842.1"/>
    <property type="molecule type" value="Genomic_DNA"/>
</dbReference>
<keyword evidence="3" id="KW-1185">Reference proteome</keyword>
<dbReference type="Proteomes" id="UP001434883">
    <property type="component" value="Unassembled WGS sequence"/>
</dbReference>
<comment type="caution">
    <text evidence="2">The sequence shown here is derived from an EMBL/GenBank/DDBJ whole genome shotgun (WGS) entry which is preliminary data.</text>
</comment>